<feature type="signal peptide" evidence="1">
    <location>
        <begin position="1"/>
        <end position="22"/>
    </location>
</feature>
<gene>
    <name evidence="2" type="ORF">ACAT0790_LOCUS20530</name>
</gene>
<feature type="chain" id="PRO_5031026054" description="Transmembrane protein" evidence="1">
    <location>
        <begin position="23"/>
        <end position="296"/>
    </location>
</feature>
<dbReference type="AlphaFoldDB" id="A0A7S1QBQ3"/>
<keyword evidence="1" id="KW-0732">Signal</keyword>
<name>A0A7S1QBQ3_ALECA</name>
<evidence type="ECO:0000313" key="2">
    <source>
        <dbReference type="EMBL" id="CAD9127645.1"/>
    </source>
</evidence>
<protein>
    <recommendedName>
        <fullName evidence="3">Transmembrane protein</fullName>
    </recommendedName>
</protein>
<evidence type="ECO:0008006" key="3">
    <source>
        <dbReference type="Google" id="ProtNLM"/>
    </source>
</evidence>
<proteinExistence type="predicted"/>
<reference evidence="2" key="1">
    <citation type="submission" date="2021-01" db="EMBL/GenBank/DDBJ databases">
        <authorList>
            <person name="Corre E."/>
            <person name="Pelletier E."/>
            <person name="Niang G."/>
            <person name="Scheremetjew M."/>
            <person name="Finn R."/>
            <person name="Kale V."/>
            <person name="Holt S."/>
            <person name="Cochrane G."/>
            <person name="Meng A."/>
            <person name="Brown T."/>
            <person name="Cohen L."/>
        </authorList>
    </citation>
    <scope>NUCLEOTIDE SEQUENCE</scope>
    <source>
        <strain evidence="2">OF101</strain>
    </source>
</reference>
<sequence length="296" mass="31991">MVGREMTSTLYIVASVVGLVSGAKVLDKAQTTLLRSPHSETEASNTASQAPRTIVMDSSEAHEQTMIVCNAFAYSKPLDIFNVQSQLRLTQSGALSYKSCQEFPSILQEGDRLEFKAGNASVGIFKATGIPKAKATLLLVPHRRDSNSMSAMFKSHAFMGSRGAQIAVVDTYRGKEVGKVKIMDAEQEQSTDPNKSPRVEDLHFNSVVALGSGKYQVMLQTDDRKDLARMPLSVQGEEGNFVVMRTGLQNTQNASAISYPQELVLYAEQKNSRSSAAQLQLSVLAAVLAGVSALVL</sequence>
<evidence type="ECO:0000256" key="1">
    <source>
        <dbReference type="SAM" id="SignalP"/>
    </source>
</evidence>
<organism evidence="2">
    <name type="scientific">Alexandrium catenella</name>
    <name type="common">Red tide dinoflagellate</name>
    <name type="synonym">Gonyaulax catenella</name>
    <dbReference type="NCBI Taxonomy" id="2925"/>
    <lineage>
        <taxon>Eukaryota</taxon>
        <taxon>Sar</taxon>
        <taxon>Alveolata</taxon>
        <taxon>Dinophyceae</taxon>
        <taxon>Gonyaulacales</taxon>
        <taxon>Pyrocystaceae</taxon>
        <taxon>Alexandrium</taxon>
    </lineage>
</organism>
<accession>A0A7S1QBQ3</accession>
<dbReference type="EMBL" id="HBGE01033926">
    <property type="protein sequence ID" value="CAD9127645.1"/>
    <property type="molecule type" value="Transcribed_RNA"/>
</dbReference>